<dbReference type="CDD" id="cd21442">
    <property type="entry name" value="SNARE_NTD_STX6-like"/>
    <property type="match status" value="1"/>
</dbReference>
<dbReference type="SUPFAM" id="SSF47661">
    <property type="entry name" value="t-snare proteins"/>
    <property type="match status" value="1"/>
</dbReference>
<keyword evidence="7 9" id="KW-0472">Membrane</keyword>
<evidence type="ECO:0000313" key="12">
    <source>
        <dbReference type="Proteomes" id="UP000797356"/>
    </source>
</evidence>
<reference evidence="11" key="1">
    <citation type="journal article" date="2017" name="Gigascience">
        <title>The genome draft of coconut (Cocos nucifera).</title>
        <authorList>
            <person name="Xiao Y."/>
            <person name="Xu P."/>
            <person name="Fan H."/>
            <person name="Baudouin L."/>
            <person name="Xia W."/>
            <person name="Bocs S."/>
            <person name="Xu J."/>
            <person name="Li Q."/>
            <person name="Guo A."/>
            <person name="Zhou L."/>
            <person name="Li J."/>
            <person name="Wu Y."/>
            <person name="Ma Z."/>
            <person name="Armero A."/>
            <person name="Issali A.E."/>
            <person name="Liu N."/>
            <person name="Peng M."/>
            <person name="Yang Y."/>
        </authorList>
    </citation>
    <scope>NUCLEOTIDE SEQUENCE</scope>
    <source>
        <tissue evidence="11">Spear leaf of Hainan Tall coconut</tissue>
    </source>
</reference>
<evidence type="ECO:0000256" key="3">
    <source>
        <dbReference type="ARBA" id="ARBA00022692"/>
    </source>
</evidence>
<gene>
    <name evidence="11" type="ORF">COCNU_14G008360</name>
</gene>
<dbReference type="InterPro" id="IPR010989">
    <property type="entry name" value="SNARE"/>
</dbReference>
<dbReference type="Pfam" id="PF09177">
    <property type="entry name" value="STX6_10_61_N"/>
    <property type="match status" value="1"/>
</dbReference>
<protein>
    <recommendedName>
        <fullName evidence="10">Syntaxin 6/10/61 N-terminal domain-containing protein</fullName>
    </recommendedName>
</protein>
<accession>A0A8K0NCK0</accession>
<keyword evidence="2" id="KW-0813">Transport</keyword>
<evidence type="ECO:0000313" key="11">
    <source>
        <dbReference type="EMBL" id="KAG1368368.1"/>
    </source>
</evidence>
<keyword evidence="3 9" id="KW-0812">Transmembrane</keyword>
<dbReference type="GO" id="GO:0005794">
    <property type="term" value="C:Golgi apparatus"/>
    <property type="evidence" value="ECO:0007669"/>
    <property type="project" value="UniProtKB-SubCell"/>
</dbReference>
<name>A0A8K0NCK0_COCNU</name>
<dbReference type="OrthoDB" id="1889309at2759"/>
<comment type="subcellular location">
    <subcellularLocation>
        <location evidence="8">Golgi apparatus</location>
        <location evidence="8">trans-Golgi network membrane</location>
        <topology evidence="8">Single-pass type IV membrane protein</topology>
    </subcellularLocation>
</comment>
<dbReference type="AlphaFoldDB" id="A0A8K0NCK0"/>
<evidence type="ECO:0000256" key="4">
    <source>
        <dbReference type="ARBA" id="ARBA00022927"/>
    </source>
</evidence>
<evidence type="ECO:0000256" key="8">
    <source>
        <dbReference type="ARBA" id="ARBA00037801"/>
    </source>
</evidence>
<evidence type="ECO:0000259" key="10">
    <source>
        <dbReference type="Pfam" id="PF09177"/>
    </source>
</evidence>
<proteinExistence type="inferred from homology"/>
<evidence type="ECO:0000256" key="2">
    <source>
        <dbReference type="ARBA" id="ARBA00022448"/>
    </source>
</evidence>
<keyword evidence="6" id="KW-0333">Golgi apparatus</keyword>
<sequence>MATCFDRWEKDPFFAAAEEVQESADRMESVYRRWIYERKAASSGARNGEDVSGELLGELHTALGTAKWQLEELDRAVRSSDEACSAGEDTRTRHSQFVAAIGNQILLVENSLRELTHEEGNAVAWVQLDEGERDELALFLSCPLPELEKVVTVASLGEVKVRGNQLRINREAECPKNFCHSYELGRKEREEEKVQGHRRTASANADIGVWKISVSDKETPRRSFDERPNLPPPKMPSLSCLAKALESTSRMNLSKNGYRKWKGGVQHQEEELIPLRNNRLSRGNDACYEKSKSCLSSYSDESYDKQLYRWFGAIQRQFQRSQYQIQYGRPIQTILWAILVLVLLGEFSIPFLLLLLFKD</sequence>
<evidence type="ECO:0000256" key="6">
    <source>
        <dbReference type="ARBA" id="ARBA00023034"/>
    </source>
</evidence>
<keyword evidence="5 9" id="KW-1133">Transmembrane helix</keyword>
<dbReference type="PANTHER" id="PTHR34949">
    <property type="entry name" value="OS05G0443700 PROTEIN"/>
    <property type="match status" value="1"/>
</dbReference>
<dbReference type="InterPro" id="IPR015260">
    <property type="entry name" value="Syntaxin-6/10/61_N"/>
</dbReference>
<feature type="domain" description="Syntaxin 6/10/61 N-terminal" evidence="10">
    <location>
        <begin position="11"/>
        <end position="105"/>
    </location>
</feature>
<dbReference type="PANTHER" id="PTHR34949:SF6">
    <property type="entry name" value="EXPRESSED PROTEIN"/>
    <property type="match status" value="1"/>
</dbReference>
<dbReference type="GO" id="GO:0048193">
    <property type="term" value="P:Golgi vesicle transport"/>
    <property type="evidence" value="ECO:0007669"/>
    <property type="project" value="InterPro"/>
</dbReference>
<dbReference type="GO" id="GO:0015031">
    <property type="term" value="P:protein transport"/>
    <property type="evidence" value="ECO:0007669"/>
    <property type="project" value="UniProtKB-KW"/>
</dbReference>
<feature type="transmembrane region" description="Helical" evidence="9">
    <location>
        <begin position="334"/>
        <end position="357"/>
    </location>
</feature>
<reference evidence="11" key="2">
    <citation type="submission" date="2019-07" db="EMBL/GenBank/DDBJ databases">
        <authorList>
            <person name="Yang Y."/>
            <person name="Bocs S."/>
            <person name="Baudouin L."/>
        </authorList>
    </citation>
    <scope>NUCLEOTIDE SEQUENCE</scope>
    <source>
        <tissue evidence="11">Spear leaf of Hainan Tall coconut</tissue>
    </source>
</reference>
<dbReference type="Proteomes" id="UP000797356">
    <property type="component" value="Chromosome 14"/>
</dbReference>
<evidence type="ECO:0000256" key="1">
    <source>
        <dbReference type="ARBA" id="ARBA00009063"/>
    </source>
</evidence>
<dbReference type="FunFam" id="1.20.58.90:FF:000004">
    <property type="entry name" value="Syntaxin 10"/>
    <property type="match status" value="1"/>
</dbReference>
<evidence type="ECO:0000256" key="9">
    <source>
        <dbReference type="SAM" id="Phobius"/>
    </source>
</evidence>
<evidence type="ECO:0000256" key="7">
    <source>
        <dbReference type="ARBA" id="ARBA00023136"/>
    </source>
</evidence>
<dbReference type="Gene3D" id="1.20.58.90">
    <property type="match status" value="1"/>
</dbReference>
<organism evidence="11 12">
    <name type="scientific">Cocos nucifera</name>
    <name type="common">Coconut palm</name>
    <dbReference type="NCBI Taxonomy" id="13894"/>
    <lineage>
        <taxon>Eukaryota</taxon>
        <taxon>Viridiplantae</taxon>
        <taxon>Streptophyta</taxon>
        <taxon>Embryophyta</taxon>
        <taxon>Tracheophyta</taxon>
        <taxon>Spermatophyta</taxon>
        <taxon>Magnoliopsida</taxon>
        <taxon>Liliopsida</taxon>
        <taxon>Arecaceae</taxon>
        <taxon>Arecoideae</taxon>
        <taxon>Cocoseae</taxon>
        <taxon>Attaleinae</taxon>
        <taxon>Cocos</taxon>
    </lineage>
</organism>
<dbReference type="GO" id="GO:0016020">
    <property type="term" value="C:membrane"/>
    <property type="evidence" value="ECO:0007669"/>
    <property type="project" value="InterPro"/>
</dbReference>
<keyword evidence="12" id="KW-1185">Reference proteome</keyword>
<keyword evidence="4" id="KW-0653">Protein transport</keyword>
<comment type="caution">
    <text evidence="11">The sequence shown here is derived from an EMBL/GenBank/DDBJ whole genome shotgun (WGS) entry which is preliminary data.</text>
</comment>
<dbReference type="EMBL" id="CM017885">
    <property type="protein sequence ID" value="KAG1368368.1"/>
    <property type="molecule type" value="Genomic_DNA"/>
</dbReference>
<evidence type="ECO:0000256" key="5">
    <source>
        <dbReference type="ARBA" id="ARBA00022989"/>
    </source>
</evidence>
<comment type="similarity">
    <text evidence="1">Belongs to the syntaxin family.</text>
</comment>